<feature type="chain" id="PRO_5047319423" description="Secreted protein" evidence="2">
    <location>
        <begin position="34"/>
        <end position="78"/>
    </location>
</feature>
<evidence type="ECO:0000256" key="1">
    <source>
        <dbReference type="SAM" id="Phobius"/>
    </source>
</evidence>
<feature type="signal peptide" evidence="2">
    <location>
        <begin position="1"/>
        <end position="33"/>
    </location>
</feature>
<keyword evidence="1" id="KW-0472">Membrane</keyword>
<name>A0ABP7W0S6_9ACTN</name>
<evidence type="ECO:0000313" key="4">
    <source>
        <dbReference type="Proteomes" id="UP001499984"/>
    </source>
</evidence>
<organism evidence="3 4">
    <name type="scientific">Streptomyces shaanxiensis</name>
    <dbReference type="NCBI Taxonomy" id="653357"/>
    <lineage>
        <taxon>Bacteria</taxon>
        <taxon>Bacillati</taxon>
        <taxon>Actinomycetota</taxon>
        <taxon>Actinomycetes</taxon>
        <taxon>Kitasatosporales</taxon>
        <taxon>Streptomycetaceae</taxon>
        <taxon>Streptomyces</taxon>
    </lineage>
</organism>
<protein>
    <recommendedName>
        <fullName evidence="5">Secreted protein</fullName>
    </recommendedName>
</protein>
<reference evidence="4" key="1">
    <citation type="journal article" date="2019" name="Int. J. Syst. Evol. Microbiol.">
        <title>The Global Catalogue of Microorganisms (GCM) 10K type strain sequencing project: providing services to taxonomists for standard genome sequencing and annotation.</title>
        <authorList>
            <consortium name="The Broad Institute Genomics Platform"/>
            <consortium name="The Broad Institute Genome Sequencing Center for Infectious Disease"/>
            <person name="Wu L."/>
            <person name="Ma J."/>
        </authorList>
    </citation>
    <scope>NUCLEOTIDE SEQUENCE [LARGE SCALE GENOMIC DNA]</scope>
    <source>
        <strain evidence="4">JCM 16925</strain>
    </source>
</reference>
<accession>A0ABP7W0S6</accession>
<gene>
    <name evidence="3" type="ORF">GCM10022233_67490</name>
</gene>
<keyword evidence="4" id="KW-1185">Reference proteome</keyword>
<feature type="transmembrane region" description="Helical" evidence="1">
    <location>
        <begin position="57"/>
        <end position="76"/>
    </location>
</feature>
<keyword evidence="1" id="KW-0812">Transmembrane</keyword>
<dbReference type="EMBL" id="BAAAZY010000022">
    <property type="protein sequence ID" value="GAA4078600.1"/>
    <property type="molecule type" value="Genomic_DNA"/>
</dbReference>
<evidence type="ECO:0000256" key="2">
    <source>
        <dbReference type="SAM" id="SignalP"/>
    </source>
</evidence>
<evidence type="ECO:0000313" key="3">
    <source>
        <dbReference type="EMBL" id="GAA4078600.1"/>
    </source>
</evidence>
<comment type="caution">
    <text evidence="3">The sequence shown here is derived from an EMBL/GenBank/DDBJ whole genome shotgun (WGS) entry which is preliminary data.</text>
</comment>
<dbReference type="Proteomes" id="UP001499984">
    <property type="component" value="Unassembled WGS sequence"/>
</dbReference>
<keyword evidence="1" id="KW-1133">Transmembrane helix</keyword>
<evidence type="ECO:0008006" key="5">
    <source>
        <dbReference type="Google" id="ProtNLM"/>
    </source>
</evidence>
<keyword evidence="2" id="KW-0732">Signal</keyword>
<sequence length="78" mass="7845">MIVHLGMNVTKRTIAVIALAAAAVMSASTLANADTPDSQPRSVNLVYPYSATYPPGVLPLAAAAPAVALLGVNPFGAL</sequence>
<proteinExistence type="predicted"/>